<evidence type="ECO:0000313" key="3">
    <source>
        <dbReference type="Proteomes" id="UP000247075"/>
    </source>
</evidence>
<dbReference type="EMBL" id="MH155868">
    <property type="protein sequence ID" value="AWN05132.1"/>
    <property type="molecule type" value="Genomic_DNA"/>
</dbReference>
<feature type="compositionally biased region" description="Low complexity" evidence="1">
    <location>
        <begin position="47"/>
        <end position="63"/>
    </location>
</feature>
<dbReference type="GeneID" id="55608314"/>
<feature type="region of interest" description="Disordered" evidence="1">
    <location>
        <begin position="47"/>
        <end position="69"/>
    </location>
</feature>
<accession>A0A2U8UNB8</accession>
<dbReference type="RefSeq" id="YP_009838087.1">
    <property type="nucleotide sequence ID" value="NC_048706.1"/>
</dbReference>
<proteinExistence type="predicted"/>
<sequence length="69" mass="7415">MAKVQRCKFCKAEKGRAHKFSCQVSSYPSYYDNDTSYVYVTTYVDSSSCSSSSDSGSSFSDSGSSGGCD</sequence>
<protein>
    <submittedName>
        <fullName evidence="2">Uncharacterized protein</fullName>
    </submittedName>
</protein>
<name>A0A2U8UNB8_9CAUD</name>
<organism evidence="2 3">
    <name type="scientific">Streptomyces phage FlowerPower</name>
    <dbReference type="NCBI Taxonomy" id="2182408"/>
    <lineage>
        <taxon>Viruses</taxon>
        <taxon>Duplodnaviria</taxon>
        <taxon>Heunggongvirae</taxon>
        <taxon>Uroviricota</taxon>
        <taxon>Caudoviricetes</taxon>
        <taxon>Beephvirinae</taxon>
        <taxon>Flowerpowervirus</taxon>
        <taxon>Flowerpowervirus flowerpower</taxon>
    </lineage>
</organism>
<evidence type="ECO:0000313" key="2">
    <source>
        <dbReference type="EMBL" id="AWN05132.1"/>
    </source>
</evidence>
<dbReference type="Proteomes" id="UP000247075">
    <property type="component" value="Segment"/>
</dbReference>
<gene>
    <name evidence="2" type="primary">51</name>
    <name evidence="2" type="ORF">SEA_FLOWERPOWER_51</name>
</gene>
<evidence type="ECO:0000256" key="1">
    <source>
        <dbReference type="SAM" id="MobiDB-lite"/>
    </source>
</evidence>
<reference evidence="2 3" key="1">
    <citation type="submission" date="2018-04" db="EMBL/GenBank/DDBJ databases">
        <authorList>
            <person name="Richter O.R."/>
            <person name="Sprando J."/>
            <person name="Abi J.R."/>
            <person name="Abidin Z.U."/>
            <person name="Aboumatar N."/>
            <person name="Aguilar F.A."/>
            <person name="Ahmed M."/>
            <person name="Aklilu M."/>
            <person name="Ali S.Z."/>
            <person name="Araia S."/>
            <person name="Asbury H."/>
            <person name="Atkinson A.N."/>
            <person name="Azam A.M."/>
            <person name="Bell J.L."/>
            <person name="Bhagat S."/>
            <person name="Bhatti J.A."/>
            <person name="Bhavsar J."/>
            <person name="Blocker D."/>
            <person name="Bonhomme B."/>
            <person name="Buker C.Y."/>
            <person name="Burnett T.D."/>
            <person name="Campbell R.L."/>
            <person name="Campbell S.M."/>
            <person name="Carinugan C.L."/>
            <person name="Chan P.R."/>
            <person name="Chen S."/>
            <person name="Dahne M."/>
            <person name="Dang V.Q."/>
            <person name="Ding J.R."/>
            <person name="Dunn G.L."/>
            <person name="Flores O.S."/>
            <person name="Frank D.N."/>
            <person name="Gonzalez N."/>
            <person name="Goryunova E."/>
            <person name="Hoang T."/>
            <person name="Hollenhorst D."/>
            <person name="Hora A.B."/>
            <person name="Hutchison A.S."/>
            <person name="Huynh A."/>
            <person name="Jani A."/>
            <person name="Jawed T."/>
            <person name="Jeffries M.J."/>
            <person name="Jian G.M."/>
            <person name="Joshi C."/>
            <person name="Kallab S."/>
            <person name="Kang L."/>
            <person name="Khan A."/>
            <person name="Klontz C.M."/>
            <person name="Koert M."/>
            <person name="Lagasca A."/>
            <person name="Lakhani A."/>
            <person name="Larsen A."/>
            <person name="Le A."/>
            <person name="Lee D.Y."/>
            <person name="Lembirik S."/>
            <person name="Lenus S."/>
            <person name="Lesniewski A.M."/>
            <person name="Lu W."/>
            <person name="Mamarakhimova Z."/>
            <person name="Mason S."/>
            <person name="Mathew L.K."/>
            <person name="Mattson C.L."/>
            <person name="Mian U.H."/>
            <person name="Morcos G.S."/>
            <person name="Muhler C.W."/>
            <person name="Naeem N.-U.-A."/>
            <person name="Namagiri S."/>
            <person name="Nassehi T."/>
            <person name="Nazarian M."/>
            <person name="Neal R.A."/>
            <person name="Negash K."/>
            <person name="Ngaleu B.J."/>
            <person name="Nguyen B.T."/>
            <person name="Nguyen K.V."/>
            <person name="Odili J.C."/>
            <person name="Ogletree A."/>
            <person name="Okojie E."/>
            <person name="Olajide T.E."/>
            <person name="Onwukwe C.S."/>
            <person name="Ozako O."/>
            <person name="Pakala M."/>
            <person name="Patel P."/>
            <person name="Patel H.J."/>
            <person name="Patel R."/>
            <person name="Paudel H."/>
            <person name="Pikounis A.J."/>
            <person name="Qazi M.A."/>
            <person name="Quiroz J.N."/>
            <person name="Ramachandran P.N."/>
            <person name="Rashford R.L."/>
            <person name="Rivera J."/>
            <person name="Romero F.D."/>
            <person name="Saba P.A."/>
            <person name="Sabu R.L."/>
            <person name="Saeed O.S."/>
            <person name="Saraf S."/>
            <person name="Scarano A.L."/>
            <person name="Sciandra C."/>
            <person name="Shakarov P."/>
            <person name="Sharma A."/>
            <person name="Singh K."/>
            <person name="Singh S."/>
            <person name="Spindler S.E."/>
            <person name="Szymanik K.H."/>
            <person name="Tahir M."/>
            <person name="Tchuinte L.U."/>
            <person name="Thakkar V."/>
            <person name="Tombo Z.B."/>
            <person name="Touma A."/>
            <person name="Tran J.N."/>
            <person name="Tran N."/>
            <person name="Truong D.H."/>
            <person name="Turner M.D."/>
            <person name="Vidmar M."/>
            <person name="Vuong K."/>
            <person name="Wilson B."/>
            <person name="Xie C.L."/>
            <person name="Yasinova A.G."/>
            <person name="Yu A.M."/>
            <person name="Zolnerowich N."/>
            <person name="Cortez R."/>
            <person name="Greis H.L."/>
            <person name="Lee M."/>
            <person name="Mantzavinos A."/>
            <person name="Mohamed I.R."/>
            <person name="Patel P."/>
            <person name="Puglisi K.M."/>
            <person name="Bhattacharya M."/>
            <person name="Correa-Mendez M."/>
            <person name="Fabian M."/>
            <person name="Reger N."/>
            <person name="Tran K."/>
            <person name="Erill I."/>
            <person name="Caruso S.M."/>
            <person name="Garlena R.A."/>
            <person name="Russell D.A."/>
            <person name="Pope W.H."/>
            <person name="Jacobs-Sera D."/>
            <person name="Hatfull G.F."/>
        </authorList>
    </citation>
    <scope>NUCLEOTIDE SEQUENCE [LARGE SCALE GENOMIC DNA]</scope>
</reference>
<keyword evidence="3" id="KW-1185">Reference proteome</keyword>
<dbReference type="KEGG" id="vg:55608314"/>